<dbReference type="EMBL" id="BSNX01000056">
    <property type="protein sequence ID" value="GLQ74597.1"/>
    <property type="molecule type" value="Genomic_DNA"/>
</dbReference>
<sequence length="61" mass="6846">MLAEVQEEFVFKVVGPAVIPELKFGLKRVAICALIPIFGFIFSMAIVILSQILRGNRELNR</sequence>
<dbReference type="Proteomes" id="UP001156690">
    <property type="component" value="Unassembled WGS sequence"/>
</dbReference>
<evidence type="ECO:0000313" key="2">
    <source>
        <dbReference type="EMBL" id="GLQ74597.1"/>
    </source>
</evidence>
<keyword evidence="1" id="KW-0812">Transmembrane</keyword>
<dbReference type="AlphaFoldDB" id="A0AAV5NX21"/>
<evidence type="ECO:0000313" key="3">
    <source>
        <dbReference type="Proteomes" id="UP001156690"/>
    </source>
</evidence>
<protein>
    <submittedName>
        <fullName evidence="2">Uncharacterized protein</fullName>
    </submittedName>
</protein>
<accession>A0AAV5NX21</accession>
<name>A0AAV5NX21_9VIBR</name>
<evidence type="ECO:0000256" key="1">
    <source>
        <dbReference type="SAM" id="Phobius"/>
    </source>
</evidence>
<reference evidence="3" key="1">
    <citation type="journal article" date="2019" name="Int. J. Syst. Evol. Microbiol.">
        <title>The Global Catalogue of Microorganisms (GCM) 10K type strain sequencing project: providing services to taxonomists for standard genome sequencing and annotation.</title>
        <authorList>
            <consortium name="The Broad Institute Genomics Platform"/>
            <consortium name="The Broad Institute Genome Sequencing Center for Infectious Disease"/>
            <person name="Wu L."/>
            <person name="Ma J."/>
        </authorList>
    </citation>
    <scope>NUCLEOTIDE SEQUENCE [LARGE SCALE GENOMIC DNA]</scope>
    <source>
        <strain evidence="3">NBRC 15640</strain>
    </source>
</reference>
<keyword evidence="3" id="KW-1185">Reference proteome</keyword>
<proteinExistence type="predicted"/>
<comment type="caution">
    <text evidence="2">The sequence shown here is derived from an EMBL/GenBank/DDBJ whole genome shotgun (WGS) entry which is preliminary data.</text>
</comment>
<keyword evidence="1" id="KW-1133">Transmembrane helix</keyword>
<feature type="transmembrane region" description="Helical" evidence="1">
    <location>
        <begin position="28"/>
        <end position="53"/>
    </location>
</feature>
<keyword evidence="1" id="KW-0472">Membrane</keyword>
<organism evidence="2 3">
    <name type="scientific">Vibrio penaeicida</name>
    <dbReference type="NCBI Taxonomy" id="104609"/>
    <lineage>
        <taxon>Bacteria</taxon>
        <taxon>Pseudomonadati</taxon>
        <taxon>Pseudomonadota</taxon>
        <taxon>Gammaproteobacteria</taxon>
        <taxon>Vibrionales</taxon>
        <taxon>Vibrionaceae</taxon>
        <taxon>Vibrio</taxon>
    </lineage>
</organism>
<gene>
    <name evidence="2" type="ORF">GCM10007932_39580</name>
</gene>